<dbReference type="PANTHER" id="PTHR20857:SF15">
    <property type="entry name" value="THIAMINE-PHOSPHATE SYNTHASE"/>
    <property type="match status" value="1"/>
</dbReference>
<feature type="domain" description="Thiamine phosphate synthase/TenI" evidence="3">
    <location>
        <begin position="50"/>
        <end position="229"/>
    </location>
</feature>
<dbReference type="AlphaFoldDB" id="A0A7L5BSR7"/>
<reference evidence="4 5" key="1">
    <citation type="submission" date="2020-02" db="EMBL/GenBank/DDBJ databases">
        <title>complete genome sequence of Rhodobacteraceae bacterium.</title>
        <authorList>
            <person name="Park J."/>
            <person name="Kim Y.-S."/>
            <person name="Kim K.-H."/>
        </authorList>
    </citation>
    <scope>NUCLEOTIDE SEQUENCE [LARGE SCALE GENOMIC DNA]</scope>
    <source>
        <strain evidence="4 5">RR4-56</strain>
    </source>
</reference>
<dbReference type="GO" id="GO:0009228">
    <property type="term" value="P:thiamine biosynthetic process"/>
    <property type="evidence" value="ECO:0007669"/>
    <property type="project" value="UniProtKB-KW"/>
</dbReference>
<sequence>MADGGLSRAVHARLLRRDAGVRVFGVRAGAGRLAPPATTERGLSVDESRLYLVTPPLSDGAAFAPALESALSAAPVACLRLRIAADDEALIRRVADPLREICHSHDVAIVVTDHFRMVRALGLDGVHLANPRLNLREVRKTLGADAIVGGFAGCSRHQGMMLAEAGADYVAFGPVAHSELGDGQVADENLFAWWSEMITTPVVAEGGMNIERAAIFAAHADFIAVESAVWDHAEGAAAGVRAFSALLDTV</sequence>
<evidence type="ECO:0000259" key="3">
    <source>
        <dbReference type="Pfam" id="PF02581"/>
    </source>
</evidence>
<dbReference type="CDD" id="cd00564">
    <property type="entry name" value="TMP_TenI"/>
    <property type="match status" value="1"/>
</dbReference>
<dbReference type="KEGG" id="hdh:G5B40_04030"/>
<dbReference type="GO" id="GO:0004789">
    <property type="term" value="F:thiamine-phosphate diphosphorylase activity"/>
    <property type="evidence" value="ECO:0007669"/>
    <property type="project" value="TreeGrafter"/>
</dbReference>
<comment type="pathway">
    <text evidence="1">Cofactor biosynthesis; thiamine diphosphate biosynthesis.</text>
</comment>
<evidence type="ECO:0000313" key="5">
    <source>
        <dbReference type="Proteomes" id="UP000503336"/>
    </source>
</evidence>
<protein>
    <submittedName>
        <fullName evidence="4">Thiamine phosphate synthase</fullName>
    </submittedName>
</protein>
<evidence type="ECO:0000256" key="2">
    <source>
        <dbReference type="ARBA" id="ARBA00022977"/>
    </source>
</evidence>
<dbReference type="Proteomes" id="UP000503336">
    <property type="component" value="Chromosome"/>
</dbReference>
<keyword evidence="5" id="KW-1185">Reference proteome</keyword>
<dbReference type="Gene3D" id="3.20.20.70">
    <property type="entry name" value="Aldolase class I"/>
    <property type="match status" value="1"/>
</dbReference>
<gene>
    <name evidence="4" type="ORF">G5B40_04030</name>
</gene>
<dbReference type="Pfam" id="PF02581">
    <property type="entry name" value="TMP-TENI"/>
    <property type="match status" value="1"/>
</dbReference>
<dbReference type="InterPro" id="IPR036206">
    <property type="entry name" value="ThiamineP_synth_sf"/>
</dbReference>
<evidence type="ECO:0000313" key="4">
    <source>
        <dbReference type="EMBL" id="QIE54680.1"/>
    </source>
</evidence>
<accession>A0A7L5BSR7</accession>
<proteinExistence type="predicted"/>
<dbReference type="EMBL" id="CP049056">
    <property type="protein sequence ID" value="QIE54680.1"/>
    <property type="molecule type" value="Genomic_DNA"/>
</dbReference>
<organism evidence="4 5">
    <name type="scientific">Pikeienuella piscinae</name>
    <dbReference type="NCBI Taxonomy" id="2748098"/>
    <lineage>
        <taxon>Bacteria</taxon>
        <taxon>Pseudomonadati</taxon>
        <taxon>Pseudomonadota</taxon>
        <taxon>Alphaproteobacteria</taxon>
        <taxon>Rhodobacterales</taxon>
        <taxon>Paracoccaceae</taxon>
        <taxon>Pikeienuella</taxon>
    </lineage>
</organism>
<dbReference type="InterPro" id="IPR013785">
    <property type="entry name" value="Aldolase_TIM"/>
</dbReference>
<evidence type="ECO:0000256" key="1">
    <source>
        <dbReference type="ARBA" id="ARBA00004948"/>
    </source>
</evidence>
<keyword evidence="2" id="KW-0784">Thiamine biosynthesis</keyword>
<dbReference type="PANTHER" id="PTHR20857">
    <property type="entry name" value="THIAMINE-PHOSPHATE PYROPHOSPHORYLASE"/>
    <property type="match status" value="1"/>
</dbReference>
<dbReference type="GO" id="GO:0005737">
    <property type="term" value="C:cytoplasm"/>
    <property type="evidence" value="ECO:0007669"/>
    <property type="project" value="TreeGrafter"/>
</dbReference>
<dbReference type="InterPro" id="IPR022998">
    <property type="entry name" value="ThiamineP_synth_TenI"/>
</dbReference>
<dbReference type="SUPFAM" id="SSF51391">
    <property type="entry name" value="Thiamin phosphate synthase"/>
    <property type="match status" value="1"/>
</dbReference>
<name>A0A7L5BSR7_9RHOB</name>